<sequence>MIIKLVAREYTLNIVSAYALHVGLDEEVKRRFLEELDKIVRQVPPAEKLFIGGDFNGHIGSTAGGYGEVHGGFGERNGGRTLLLDFAKSSDVLVHYSTSFFSSIMVTDAASAGKSTDVTAVDPKTTVMDSSHSYYLHSSDFPRINLVNLPFDGRGYGSWHR</sequence>
<evidence type="ECO:0000313" key="1">
    <source>
        <dbReference type="RefSeq" id="XP_016490951.1"/>
    </source>
</evidence>
<dbReference type="PANTHER" id="PTHR23227">
    <property type="entry name" value="BUCENTAUR RELATED"/>
    <property type="match status" value="1"/>
</dbReference>
<dbReference type="InterPro" id="IPR036691">
    <property type="entry name" value="Endo/exonu/phosph_ase_sf"/>
</dbReference>
<dbReference type="PaxDb" id="4097-A0A1S4BQ09"/>
<protein>
    <recommendedName>
        <fullName evidence="2">Craniofacial development protein 2-like</fullName>
    </recommendedName>
</protein>
<dbReference type="KEGG" id="nta:107810666"/>
<dbReference type="RefSeq" id="XP_016490951.1">
    <property type="nucleotide sequence ID" value="XM_016635465.1"/>
</dbReference>
<dbReference type="OrthoDB" id="1902296at2759"/>
<proteinExistence type="predicted"/>
<dbReference type="PANTHER" id="PTHR23227:SF67">
    <property type="entry name" value="CRANIOFACIAL DEVELOPMENT PROTEIN 2-LIKE"/>
    <property type="match status" value="1"/>
</dbReference>
<name>A0A1S4BQ09_TOBAC</name>
<dbReference type="AlphaFoldDB" id="A0A1S4BQ09"/>
<dbReference type="SUPFAM" id="SSF56219">
    <property type="entry name" value="DNase I-like"/>
    <property type="match status" value="1"/>
</dbReference>
<organism evidence="1">
    <name type="scientific">Nicotiana tabacum</name>
    <name type="common">Common tobacco</name>
    <dbReference type="NCBI Taxonomy" id="4097"/>
    <lineage>
        <taxon>Eukaryota</taxon>
        <taxon>Viridiplantae</taxon>
        <taxon>Streptophyta</taxon>
        <taxon>Embryophyta</taxon>
        <taxon>Tracheophyta</taxon>
        <taxon>Spermatophyta</taxon>
        <taxon>Magnoliopsida</taxon>
        <taxon>eudicotyledons</taxon>
        <taxon>Gunneridae</taxon>
        <taxon>Pentapetalae</taxon>
        <taxon>asterids</taxon>
        <taxon>lamiids</taxon>
        <taxon>Solanales</taxon>
        <taxon>Solanaceae</taxon>
        <taxon>Nicotianoideae</taxon>
        <taxon>Nicotianeae</taxon>
        <taxon>Nicotiana</taxon>
    </lineage>
</organism>
<accession>A0A1S4BQ09</accession>
<evidence type="ECO:0008006" key="2">
    <source>
        <dbReference type="Google" id="ProtNLM"/>
    </source>
</evidence>
<dbReference type="STRING" id="4097.A0A1S4BQ09"/>
<dbReference type="InterPro" id="IPR027124">
    <property type="entry name" value="Swc5/CFDP1/2"/>
</dbReference>
<reference evidence="1" key="1">
    <citation type="submission" date="2025-08" db="UniProtKB">
        <authorList>
            <consortium name="RefSeq"/>
        </authorList>
    </citation>
    <scope>IDENTIFICATION</scope>
</reference>
<gene>
    <name evidence="1" type="primary">LOC107810666</name>
</gene>
<dbReference type="Gene3D" id="3.60.10.10">
    <property type="entry name" value="Endonuclease/exonuclease/phosphatase"/>
    <property type="match status" value="1"/>
</dbReference>